<organism evidence="2 3">
    <name type="scientific">Eiseniibacteriota bacterium</name>
    <dbReference type="NCBI Taxonomy" id="2212470"/>
    <lineage>
        <taxon>Bacteria</taxon>
        <taxon>Candidatus Eiseniibacteriota</taxon>
    </lineage>
</organism>
<evidence type="ECO:0000259" key="1">
    <source>
        <dbReference type="Pfam" id="PF13860"/>
    </source>
</evidence>
<gene>
    <name evidence="2" type="ORF">E6K79_11660</name>
</gene>
<dbReference type="AlphaFoldDB" id="A0A538TGZ9"/>
<evidence type="ECO:0000313" key="3">
    <source>
        <dbReference type="Proteomes" id="UP000317691"/>
    </source>
</evidence>
<name>A0A538TGZ9_UNCEI</name>
<dbReference type="InterPro" id="IPR025965">
    <property type="entry name" value="FlgD/Vpr_Ig-like"/>
</dbReference>
<feature type="domain" description="FlgD/Vpr Ig-like" evidence="1">
    <location>
        <begin position="721"/>
        <end position="772"/>
    </location>
</feature>
<sequence>MAAFDWIPPRPVTAYLPNVTLAPASTHVLQLVVLASGAPANVFWNASFSGAFPANVAPTAGFLSIPAGGSQTVDLTVTLPDTADGSGFLSVELTHQAGGGRAAKAVGGIYAATLGKPEVMPVPGSWRATAGTSGAMSYQVHSLAGVAEIVDIGVSRSNPDANNFGAIFAGSFTDTLKNLPAGGTITVTVPTTLAANAYAGNLNSIQLNVSSAAGTSVGDGQAIVSAPQPGSLPTALVPVGLVPFDAMVAGRDGSASLPARAYRLIPSGLNGVRVMREVSIDSIGMVDTNGDGVDDRLLGTIRIPAFAAALAVIPGFVSAAGDTLDLGLLAAGRAGLLLLDLRVLEDPSFGTWEDFFDVDGNGIDDRILRTIPLSGFATDVAWIRAPSGRPVALVADADSGSVPVSPAYNPALTVAGTGQGVIAIDVAAALDSIANPPFAAGSLATPGSTLDLEVRGGSAATDLVIADGAAGVSVYRLSVSSGPPAAVTFTPRGAIPLSTAWGTPYARDLAWVSNSQESTYVAVAAAAGGLQIVRVPTSIGTAPSLVLSQQTLASAIGIAGAWTGTLGVAEGTSGVALMRSPGAGFLDRIAPAAGPPYTAPIVLGRGVSWSATGSALEVASHQSITSSASALCFEATSGPIPDLLVSDGTRLLSLRPGTAPITGVDVESTPPRPYRVTLRVVPNPMEGGGEFLVRSEWGAAGSAPGSGAAASRAAAAGPALGAVRIEIYDVQGRLVRRLLEATRGEGSVSRLRWDGRDEQGRKLSSGRYWARATRLFGTATAITPVLMLR</sequence>
<dbReference type="Proteomes" id="UP000317691">
    <property type="component" value="Unassembled WGS sequence"/>
</dbReference>
<evidence type="ECO:0000313" key="2">
    <source>
        <dbReference type="EMBL" id="TMQ62905.1"/>
    </source>
</evidence>
<proteinExistence type="predicted"/>
<accession>A0A538TGZ9</accession>
<protein>
    <recommendedName>
        <fullName evidence="1">FlgD/Vpr Ig-like domain-containing protein</fullName>
    </recommendedName>
</protein>
<comment type="caution">
    <text evidence="2">The sequence shown here is derived from an EMBL/GenBank/DDBJ whole genome shotgun (WGS) entry which is preliminary data.</text>
</comment>
<dbReference type="Gene3D" id="2.60.40.4070">
    <property type="match status" value="1"/>
</dbReference>
<dbReference type="Pfam" id="PF13860">
    <property type="entry name" value="FlgD_ig"/>
    <property type="match status" value="1"/>
</dbReference>
<dbReference type="EMBL" id="VBOZ01000035">
    <property type="protein sequence ID" value="TMQ62905.1"/>
    <property type="molecule type" value="Genomic_DNA"/>
</dbReference>
<reference evidence="2 3" key="1">
    <citation type="journal article" date="2019" name="Nat. Microbiol.">
        <title>Mediterranean grassland soil C-N compound turnover is dependent on rainfall and depth, and is mediated by genomically divergent microorganisms.</title>
        <authorList>
            <person name="Diamond S."/>
            <person name="Andeer P.F."/>
            <person name="Li Z."/>
            <person name="Crits-Christoph A."/>
            <person name="Burstein D."/>
            <person name="Anantharaman K."/>
            <person name="Lane K.R."/>
            <person name="Thomas B.C."/>
            <person name="Pan C."/>
            <person name="Northen T.R."/>
            <person name="Banfield J.F."/>
        </authorList>
    </citation>
    <scope>NUCLEOTIDE SEQUENCE [LARGE SCALE GENOMIC DNA]</scope>
    <source>
        <strain evidence="2">WS_9</strain>
    </source>
</reference>